<dbReference type="OrthoDB" id="4953139at2"/>
<dbReference type="EMBL" id="SOCE01000003">
    <property type="protein sequence ID" value="TDU82152.1"/>
    <property type="molecule type" value="Genomic_DNA"/>
</dbReference>
<dbReference type="RefSeq" id="WP_133984719.1">
    <property type="nucleotide sequence ID" value="NZ_SOCE01000003.1"/>
</dbReference>
<sequence length="206" mass="22660">MTDHPGEQFPSEVDPDVEPGYEPEPDESPEPDYDSEPGAQSTYRPSQHGVPHTDPLLAGFTLYGELPAEPDDTEPEEDTEQVFEASLEAEESPAEEAAEPEEEPQETVIPRPSVPSPASFQPRPPVPSPASFQPRPAVPSPASVQPRPPEPVEERDEDAPHPLVEETMARLDELRERPVAEHAEVYADLHERLQTALVEADAEDRG</sequence>
<proteinExistence type="predicted"/>
<evidence type="ECO:0000256" key="1">
    <source>
        <dbReference type="SAM" id="MobiDB-lite"/>
    </source>
</evidence>
<feature type="compositionally biased region" description="Acidic residues" evidence="1">
    <location>
        <begin position="68"/>
        <end position="105"/>
    </location>
</feature>
<name>A0A4R7SSA7_9ACTN</name>
<evidence type="ECO:0000313" key="2">
    <source>
        <dbReference type="EMBL" id="TDU82152.1"/>
    </source>
</evidence>
<protein>
    <submittedName>
        <fullName evidence="2">Uncharacterized protein</fullName>
    </submittedName>
</protein>
<gene>
    <name evidence="2" type="ORF">EV138_7039</name>
</gene>
<reference evidence="2 3" key="1">
    <citation type="submission" date="2019-03" db="EMBL/GenBank/DDBJ databases">
        <title>Genomic Encyclopedia of Type Strains, Phase III (KMG-III): the genomes of soil and plant-associated and newly described type strains.</title>
        <authorList>
            <person name="Whitman W."/>
        </authorList>
    </citation>
    <scope>NUCLEOTIDE SEQUENCE [LARGE SCALE GENOMIC DNA]</scope>
    <source>
        <strain evidence="2 3">VKM Ac-2575</strain>
    </source>
</reference>
<dbReference type="Proteomes" id="UP000295151">
    <property type="component" value="Unassembled WGS sequence"/>
</dbReference>
<feature type="region of interest" description="Disordered" evidence="1">
    <location>
        <begin position="1"/>
        <end position="164"/>
    </location>
</feature>
<evidence type="ECO:0000313" key="3">
    <source>
        <dbReference type="Proteomes" id="UP000295151"/>
    </source>
</evidence>
<organism evidence="2 3">
    <name type="scientific">Kribbella voronezhensis</name>
    <dbReference type="NCBI Taxonomy" id="2512212"/>
    <lineage>
        <taxon>Bacteria</taxon>
        <taxon>Bacillati</taxon>
        <taxon>Actinomycetota</taxon>
        <taxon>Actinomycetes</taxon>
        <taxon>Propionibacteriales</taxon>
        <taxon>Kribbellaceae</taxon>
        <taxon>Kribbella</taxon>
    </lineage>
</organism>
<dbReference type="AlphaFoldDB" id="A0A4R7SSA7"/>
<comment type="caution">
    <text evidence="2">The sequence shown here is derived from an EMBL/GenBank/DDBJ whole genome shotgun (WGS) entry which is preliminary data.</text>
</comment>
<keyword evidence="3" id="KW-1185">Reference proteome</keyword>
<accession>A0A4R7SSA7</accession>
<feature type="compositionally biased region" description="Acidic residues" evidence="1">
    <location>
        <begin position="13"/>
        <end position="35"/>
    </location>
</feature>